<reference evidence="1" key="2">
    <citation type="journal article" date="2023" name="Int. J. Mol. Sci.">
        <title>De Novo Assembly and Annotation of 11 Diverse Shrub Willow (Salix) Genomes Reveals Novel Gene Organization in Sex-Linked Regions.</title>
        <authorList>
            <person name="Hyden B."/>
            <person name="Feng K."/>
            <person name="Yates T.B."/>
            <person name="Jawdy S."/>
            <person name="Cereghino C."/>
            <person name="Smart L.B."/>
            <person name="Muchero W."/>
        </authorList>
    </citation>
    <scope>NUCLEOTIDE SEQUENCE</scope>
    <source>
        <tissue evidence="1">Shoot tip</tissue>
    </source>
</reference>
<name>A0ABQ9CAW0_9ROSI</name>
<dbReference type="EMBL" id="JAPFFI010000004">
    <property type="protein sequence ID" value="KAJ6395423.1"/>
    <property type="molecule type" value="Genomic_DNA"/>
</dbReference>
<gene>
    <name evidence="1" type="ORF">OIU77_020636</name>
</gene>
<dbReference type="Proteomes" id="UP001141253">
    <property type="component" value="Chromosome 4"/>
</dbReference>
<sequence>MKSKKRADEEGMHLMKCFSRSKILGRIQMMAGNVSVPEDDKEMILLELVAGPLAFPARNLGTVMRLPYSRI</sequence>
<evidence type="ECO:0000313" key="1">
    <source>
        <dbReference type="EMBL" id="KAJ6395423.1"/>
    </source>
</evidence>
<proteinExistence type="predicted"/>
<organism evidence="1 2">
    <name type="scientific">Salix suchowensis</name>
    <dbReference type="NCBI Taxonomy" id="1278906"/>
    <lineage>
        <taxon>Eukaryota</taxon>
        <taxon>Viridiplantae</taxon>
        <taxon>Streptophyta</taxon>
        <taxon>Embryophyta</taxon>
        <taxon>Tracheophyta</taxon>
        <taxon>Spermatophyta</taxon>
        <taxon>Magnoliopsida</taxon>
        <taxon>eudicotyledons</taxon>
        <taxon>Gunneridae</taxon>
        <taxon>Pentapetalae</taxon>
        <taxon>rosids</taxon>
        <taxon>fabids</taxon>
        <taxon>Malpighiales</taxon>
        <taxon>Salicaceae</taxon>
        <taxon>Saliceae</taxon>
        <taxon>Salix</taxon>
    </lineage>
</organism>
<reference evidence="1" key="1">
    <citation type="submission" date="2022-10" db="EMBL/GenBank/DDBJ databases">
        <authorList>
            <person name="Hyden B.L."/>
            <person name="Feng K."/>
            <person name="Yates T."/>
            <person name="Jawdy S."/>
            <person name="Smart L.B."/>
            <person name="Muchero W."/>
        </authorList>
    </citation>
    <scope>NUCLEOTIDE SEQUENCE</scope>
    <source>
        <tissue evidence="1">Shoot tip</tissue>
    </source>
</reference>
<evidence type="ECO:0000313" key="2">
    <source>
        <dbReference type="Proteomes" id="UP001141253"/>
    </source>
</evidence>
<keyword evidence="2" id="KW-1185">Reference proteome</keyword>
<comment type="caution">
    <text evidence="1">The sequence shown here is derived from an EMBL/GenBank/DDBJ whole genome shotgun (WGS) entry which is preliminary data.</text>
</comment>
<accession>A0ABQ9CAW0</accession>
<protein>
    <submittedName>
        <fullName evidence="1">Uncharacterized protein</fullName>
    </submittedName>
</protein>